<dbReference type="RefSeq" id="WP_077926668.1">
    <property type="nucleotide sequence ID" value="NZ_BAABKE010000010.1"/>
</dbReference>
<dbReference type="GO" id="GO:0005840">
    <property type="term" value="C:ribosome"/>
    <property type="evidence" value="ECO:0007669"/>
    <property type="project" value="UniProtKB-KW"/>
</dbReference>
<proteinExistence type="inferred from homology"/>
<evidence type="ECO:0000313" key="7">
    <source>
        <dbReference type="EMBL" id="GAA5103820.1"/>
    </source>
</evidence>
<sequence length="142" mass="16200">MKTFSAKPADVVREWYVIDAEGKTLGRLATEVAKRLRGKHKAEYTPHVDTGDYIIVVNAEKVRVTGNKLKQKIYYKHTGYVGHLRQTSLEKMLESNPERVLEFAVKGMLPKNVLGRDMFRKLKIVVGPEHTHAAQQPKVLDF</sequence>
<organism evidence="7 8">
    <name type="scientific">Wohlfahrtiimonas larvae</name>
    <dbReference type="NCBI Taxonomy" id="1157986"/>
    <lineage>
        <taxon>Bacteria</taxon>
        <taxon>Pseudomonadati</taxon>
        <taxon>Pseudomonadota</taxon>
        <taxon>Gammaproteobacteria</taxon>
        <taxon>Cardiobacteriales</taxon>
        <taxon>Ignatzschineriaceae</taxon>
        <taxon>Wohlfahrtiimonas</taxon>
    </lineage>
</organism>
<evidence type="ECO:0000256" key="4">
    <source>
        <dbReference type="HAMAP-Rule" id="MF_01366"/>
    </source>
</evidence>
<dbReference type="Proteomes" id="UP001500631">
    <property type="component" value="Unassembled WGS sequence"/>
</dbReference>
<dbReference type="InterPro" id="IPR005823">
    <property type="entry name" value="Ribosomal_uL13_bac-type"/>
</dbReference>
<keyword evidence="2 4" id="KW-0689">Ribosomal protein</keyword>
<dbReference type="PIRSF" id="PIRSF002181">
    <property type="entry name" value="Ribosomal_L13"/>
    <property type="match status" value="1"/>
</dbReference>
<accession>A0ABP9N0N8</accession>
<dbReference type="Pfam" id="PF00572">
    <property type="entry name" value="Ribosomal_L13"/>
    <property type="match status" value="1"/>
</dbReference>
<evidence type="ECO:0000256" key="6">
    <source>
        <dbReference type="RuleBase" id="RU003878"/>
    </source>
</evidence>
<comment type="function">
    <text evidence="4 6">This protein is one of the early assembly proteins of the 50S ribosomal subunit, although it is not seen to bind rRNA by itself. It is important during the early stages of 50S assembly.</text>
</comment>
<comment type="caution">
    <text evidence="7">The sequence shown here is derived from an EMBL/GenBank/DDBJ whole genome shotgun (WGS) entry which is preliminary data.</text>
</comment>
<dbReference type="InterPro" id="IPR036899">
    <property type="entry name" value="Ribosomal_uL13_sf"/>
</dbReference>
<dbReference type="Gene3D" id="3.90.1180.10">
    <property type="entry name" value="Ribosomal protein L13"/>
    <property type="match status" value="1"/>
</dbReference>
<dbReference type="NCBIfam" id="TIGR01066">
    <property type="entry name" value="rplM_bact"/>
    <property type="match status" value="1"/>
</dbReference>
<dbReference type="PROSITE" id="PS00783">
    <property type="entry name" value="RIBOSOMAL_L13"/>
    <property type="match status" value="1"/>
</dbReference>
<evidence type="ECO:0000256" key="3">
    <source>
        <dbReference type="ARBA" id="ARBA00023274"/>
    </source>
</evidence>
<dbReference type="CDD" id="cd00392">
    <property type="entry name" value="Ribosomal_L13"/>
    <property type="match status" value="1"/>
</dbReference>
<dbReference type="PANTHER" id="PTHR11545">
    <property type="entry name" value="RIBOSOMAL PROTEIN L13"/>
    <property type="match status" value="1"/>
</dbReference>
<dbReference type="InterPro" id="IPR005822">
    <property type="entry name" value="Ribosomal_uL13"/>
</dbReference>
<evidence type="ECO:0000256" key="5">
    <source>
        <dbReference type="RuleBase" id="RU003877"/>
    </source>
</evidence>
<keyword evidence="8" id="KW-1185">Reference proteome</keyword>
<comment type="subunit">
    <text evidence="4">Part of the 50S ribosomal subunit.</text>
</comment>
<evidence type="ECO:0000256" key="1">
    <source>
        <dbReference type="ARBA" id="ARBA00006227"/>
    </source>
</evidence>
<keyword evidence="3 4" id="KW-0687">Ribonucleoprotein</keyword>
<evidence type="ECO:0000256" key="2">
    <source>
        <dbReference type="ARBA" id="ARBA00022980"/>
    </source>
</evidence>
<dbReference type="PANTHER" id="PTHR11545:SF2">
    <property type="entry name" value="LARGE RIBOSOMAL SUBUNIT PROTEIN UL13M"/>
    <property type="match status" value="1"/>
</dbReference>
<gene>
    <name evidence="4 6 7" type="primary">rplM</name>
    <name evidence="7" type="ORF">GCM10023338_22790</name>
</gene>
<protein>
    <recommendedName>
        <fullName evidence="4">Large ribosomal subunit protein uL13</fullName>
    </recommendedName>
</protein>
<dbReference type="InterPro" id="IPR023563">
    <property type="entry name" value="Ribosomal_uL13_CS"/>
</dbReference>
<name>A0ABP9N0N8_9GAMM</name>
<comment type="similarity">
    <text evidence="1 4 5">Belongs to the universal ribosomal protein uL13 family.</text>
</comment>
<evidence type="ECO:0000313" key="8">
    <source>
        <dbReference type="Proteomes" id="UP001500631"/>
    </source>
</evidence>
<dbReference type="EMBL" id="BAABKE010000010">
    <property type="protein sequence ID" value="GAA5103820.1"/>
    <property type="molecule type" value="Genomic_DNA"/>
</dbReference>
<dbReference type="HAMAP" id="MF_01366">
    <property type="entry name" value="Ribosomal_uL13"/>
    <property type="match status" value="1"/>
</dbReference>
<reference evidence="8" key="1">
    <citation type="journal article" date="2019" name="Int. J. Syst. Evol. Microbiol.">
        <title>The Global Catalogue of Microorganisms (GCM) 10K type strain sequencing project: providing services to taxonomists for standard genome sequencing and annotation.</title>
        <authorList>
            <consortium name="The Broad Institute Genomics Platform"/>
            <consortium name="The Broad Institute Genome Sequencing Center for Infectious Disease"/>
            <person name="Wu L."/>
            <person name="Ma J."/>
        </authorList>
    </citation>
    <scope>NUCLEOTIDE SEQUENCE [LARGE SCALE GENOMIC DNA]</scope>
    <source>
        <strain evidence="8">JCM 18424</strain>
    </source>
</reference>
<dbReference type="SUPFAM" id="SSF52161">
    <property type="entry name" value="Ribosomal protein L13"/>
    <property type="match status" value="1"/>
</dbReference>